<evidence type="ECO:0000313" key="3">
    <source>
        <dbReference type="Proteomes" id="UP001266807"/>
    </source>
</evidence>
<evidence type="ECO:0000313" key="2">
    <source>
        <dbReference type="EMBL" id="MDR6781175.1"/>
    </source>
</evidence>
<protein>
    <submittedName>
        <fullName evidence="2">Uncharacterized protein</fullName>
    </submittedName>
</protein>
<feature type="region of interest" description="Disordered" evidence="1">
    <location>
        <begin position="94"/>
        <end position="138"/>
    </location>
</feature>
<dbReference type="RefSeq" id="WP_068941318.1">
    <property type="nucleotide sequence ID" value="NZ_JAVDUG010000013.1"/>
</dbReference>
<dbReference type="Proteomes" id="UP001266807">
    <property type="component" value="Unassembled WGS sequence"/>
</dbReference>
<reference evidence="2 3" key="1">
    <citation type="submission" date="2023-07" db="EMBL/GenBank/DDBJ databases">
        <title>Sorghum-associated microbial communities from plants grown in Nebraska, USA.</title>
        <authorList>
            <person name="Schachtman D."/>
        </authorList>
    </citation>
    <scope>NUCLEOTIDE SEQUENCE [LARGE SCALE GENOMIC DNA]</scope>
    <source>
        <strain evidence="2 3">BE143</strain>
    </source>
</reference>
<keyword evidence="3" id="KW-1185">Reference proteome</keyword>
<organism evidence="2 3">
    <name type="scientific">Paenibacillus peoriae</name>
    <dbReference type="NCBI Taxonomy" id="59893"/>
    <lineage>
        <taxon>Bacteria</taxon>
        <taxon>Bacillati</taxon>
        <taxon>Bacillota</taxon>
        <taxon>Bacilli</taxon>
        <taxon>Bacillales</taxon>
        <taxon>Paenibacillaceae</taxon>
        <taxon>Paenibacillus</taxon>
    </lineage>
</organism>
<proteinExistence type="predicted"/>
<accession>A0ABU1QQT3</accession>
<evidence type="ECO:0000256" key="1">
    <source>
        <dbReference type="SAM" id="MobiDB-lite"/>
    </source>
</evidence>
<name>A0ABU1QQT3_9BACL</name>
<comment type="caution">
    <text evidence="2">The sequence shown here is derived from an EMBL/GenBank/DDBJ whole genome shotgun (WGS) entry which is preliminary data.</text>
</comment>
<sequence>MKDLDETERIVFHEIKKSAYENVEATWERIRNFPNIDIRQMVIDNFEGKQDVADKIVKVITEPDAVYEKTINSSKQENAHLLVEAAFAFAIRRKGKSHSKDNGAPPGGSHKKDDHSYEGTGNDGSKPSGAEPNFSPNFDKKLKKHAQDIYETSRDLGVPVKKGDKEGMKEFVSSIVNDSKNLANSKPFEWNTIESVDAFVKGDAVVLVNRQTNEILTFLNKKGDRLSSKLKSELDLIGE</sequence>
<dbReference type="EMBL" id="JAVDUG010000013">
    <property type="protein sequence ID" value="MDR6781175.1"/>
    <property type="molecule type" value="Genomic_DNA"/>
</dbReference>
<gene>
    <name evidence="2" type="ORF">J2W98_005486</name>
</gene>